<proteinExistence type="predicted"/>
<dbReference type="AlphaFoldDB" id="A0A2N5VPQ3"/>
<feature type="transmembrane region" description="Helical" evidence="1">
    <location>
        <begin position="337"/>
        <end position="362"/>
    </location>
</feature>
<keyword evidence="3" id="KW-1185">Reference proteome</keyword>
<keyword evidence="1" id="KW-1133">Transmembrane helix</keyword>
<dbReference type="OrthoDB" id="2506991at2759"/>
<sequence length="440" mass="49763">MASSLNLTDTLVHEFNGSQSNPFIILIHNLNAKKNPPVDATQSTTLLLSVVTYNVIILVCLGIIFLPYLQGKGTKNRRHWIVKRRYLDGHRQPYWIPNSGLIVAASHLLGSTLFLVFLGLRYRAFQTGVPVESFYGTAWLELRWFPGYCSFFSQAWSTWFVRASDATVKGKRSGIHPVAFNLNLIVLPTTALVTALFLVSAQAAAMDAEAVSFKTMMESLILVSHQWYPGQTSFNSPQFLLASTTFASYGVKSDQLLSRFRTTGLFWTLVAVPTLIFYMFGISTLLRVMYKRFRAVKREAADSDICSTISSSDSFRKRLKNTASHQQNMANQLPTSFFYLGVHYTMMSLILCYHIVIGLIFYLSDNTAMFQDKFLGLFMVLSNSGSYLLLAALLVQLLRIMLEGKEQARKVPSKIEKHFEYENHALEDSKKSHQDIKLMT</sequence>
<feature type="transmembrane region" description="Helical" evidence="1">
    <location>
        <begin position="374"/>
        <end position="395"/>
    </location>
</feature>
<feature type="transmembrane region" description="Helical" evidence="1">
    <location>
        <begin position="142"/>
        <end position="161"/>
    </location>
</feature>
<keyword evidence="1" id="KW-0812">Transmembrane</keyword>
<dbReference type="EMBL" id="PGCJ01000082">
    <property type="protein sequence ID" value="PLW51983.1"/>
    <property type="molecule type" value="Genomic_DNA"/>
</dbReference>
<evidence type="ECO:0000313" key="2">
    <source>
        <dbReference type="EMBL" id="PLW51983.1"/>
    </source>
</evidence>
<feature type="transmembrane region" description="Helical" evidence="1">
    <location>
        <begin position="265"/>
        <end position="288"/>
    </location>
</feature>
<feature type="transmembrane region" description="Helical" evidence="1">
    <location>
        <begin position="101"/>
        <end position="122"/>
    </location>
</feature>
<reference evidence="2 3" key="1">
    <citation type="submission" date="2017-11" db="EMBL/GenBank/DDBJ databases">
        <title>De novo assembly and phasing of dikaryotic genomes from two isolates of Puccinia coronata f. sp. avenae, the causal agent of oat crown rust.</title>
        <authorList>
            <person name="Miller M.E."/>
            <person name="Zhang Y."/>
            <person name="Omidvar V."/>
            <person name="Sperschneider J."/>
            <person name="Schwessinger B."/>
            <person name="Raley C."/>
            <person name="Palmer J.M."/>
            <person name="Garnica D."/>
            <person name="Upadhyaya N."/>
            <person name="Rathjen J."/>
            <person name="Taylor J.M."/>
            <person name="Park R.F."/>
            <person name="Dodds P.N."/>
            <person name="Hirsch C.D."/>
            <person name="Kianian S.F."/>
            <person name="Figueroa M."/>
        </authorList>
    </citation>
    <scope>NUCLEOTIDE SEQUENCE [LARGE SCALE GENOMIC DNA]</scope>
    <source>
        <strain evidence="2">12NC29</strain>
    </source>
</reference>
<feature type="transmembrane region" description="Helical" evidence="1">
    <location>
        <begin position="46"/>
        <end position="69"/>
    </location>
</feature>
<evidence type="ECO:0000256" key="1">
    <source>
        <dbReference type="SAM" id="Phobius"/>
    </source>
</evidence>
<organism evidence="2 3">
    <name type="scientific">Puccinia coronata f. sp. avenae</name>
    <dbReference type="NCBI Taxonomy" id="200324"/>
    <lineage>
        <taxon>Eukaryota</taxon>
        <taxon>Fungi</taxon>
        <taxon>Dikarya</taxon>
        <taxon>Basidiomycota</taxon>
        <taxon>Pucciniomycotina</taxon>
        <taxon>Pucciniomycetes</taxon>
        <taxon>Pucciniales</taxon>
        <taxon>Pucciniaceae</taxon>
        <taxon>Puccinia</taxon>
    </lineage>
</organism>
<evidence type="ECO:0000313" key="3">
    <source>
        <dbReference type="Proteomes" id="UP000235388"/>
    </source>
</evidence>
<name>A0A2N5VPQ3_9BASI</name>
<protein>
    <submittedName>
        <fullName evidence="2">Uncharacterized protein</fullName>
    </submittedName>
</protein>
<feature type="transmembrane region" description="Helical" evidence="1">
    <location>
        <begin position="182"/>
        <end position="205"/>
    </location>
</feature>
<accession>A0A2N5VPQ3</accession>
<keyword evidence="1" id="KW-0472">Membrane</keyword>
<gene>
    <name evidence="2" type="ORF">PCANC_08444</name>
</gene>
<dbReference type="Proteomes" id="UP000235388">
    <property type="component" value="Unassembled WGS sequence"/>
</dbReference>
<comment type="caution">
    <text evidence="2">The sequence shown here is derived from an EMBL/GenBank/DDBJ whole genome shotgun (WGS) entry which is preliminary data.</text>
</comment>